<evidence type="ECO:0000313" key="3">
    <source>
        <dbReference type="Proteomes" id="UP000326837"/>
    </source>
</evidence>
<accession>A0A5K7XC24</accession>
<dbReference type="EMBL" id="AP021861">
    <property type="protein sequence ID" value="BBO32411.1"/>
    <property type="molecule type" value="Genomic_DNA"/>
</dbReference>
<keyword evidence="1" id="KW-0812">Transmembrane</keyword>
<keyword evidence="1" id="KW-1133">Transmembrane helix</keyword>
<dbReference type="AlphaFoldDB" id="A0A5K7XC24"/>
<evidence type="ECO:0000256" key="1">
    <source>
        <dbReference type="SAM" id="Phobius"/>
    </source>
</evidence>
<organism evidence="2 3">
    <name type="scientific">Lacipirellula parvula</name>
    <dbReference type="NCBI Taxonomy" id="2650471"/>
    <lineage>
        <taxon>Bacteria</taxon>
        <taxon>Pseudomonadati</taxon>
        <taxon>Planctomycetota</taxon>
        <taxon>Planctomycetia</taxon>
        <taxon>Pirellulales</taxon>
        <taxon>Lacipirellulaceae</taxon>
        <taxon>Lacipirellula</taxon>
    </lineage>
</organism>
<name>A0A5K7XC24_9BACT</name>
<sequence>MPSLDYTLLHEFIPNDRNGGSTEFHSRRFVVPNFLFVPFVLFVVNLPVFSRKNPPTELLFTANRSPGTIPAEFNPSAPIPHGNIRGRLVSPWAGPRIVWSWMARYKQGVLT</sequence>
<protein>
    <submittedName>
        <fullName evidence="2">Uncharacterized protein</fullName>
    </submittedName>
</protein>
<keyword evidence="3" id="KW-1185">Reference proteome</keyword>
<proteinExistence type="predicted"/>
<evidence type="ECO:0000313" key="2">
    <source>
        <dbReference type="EMBL" id="BBO32411.1"/>
    </source>
</evidence>
<keyword evidence="1" id="KW-0472">Membrane</keyword>
<dbReference type="KEGG" id="lpav:PLANPX_2023"/>
<dbReference type="Proteomes" id="UP000326837">
    <property type="component" value="Chromosome"/>
</dbReference>
<gene>
    <name evidence="2" type="ORF">PLANPX_2023</name>
</gene>
<feature type="transmembrane region" description="Helical" evidence="1">
    <location>
        <begin position="29"/>
        <end position="49"/>
    </location>
</feature>
<reference evidence="3" key="1">
    <citation type="submission" date="2019-10" db="EMBL/GenBank/DDBJ databases">
        <title>Lacipirellula parvula gen. nov., sp. nov., representing a lineage of planctomycetes widespread in freshwater anoxic habitats, and description of the family Lacipirellulaceae.</title>
        <authorList>
            <person name="Dedysh S.N."/>
            <person name="Kulichevskaya I.S."/>
            <person name="Beletsky A.V."/>
            <person name="Rakitin A.L."/>
            <person name="Mardanov A.V."/>
            <person name="Ivanova A.A."/>
            <person name="Saltykova V.X."/>
            <person name="Rijpstra W.I.C."/>
            <person name="Sinninghe Damste J.S."/>
            <person name="Ravin N.V."/>
        </authorList>
    </citation>
    <scope>NUCLEOTIDE SEQUENCE [LARGE SCALE GENOMIC DNA]</scope>
    <source>
        <strain evidence="3">PX69</strain>
    </source>
</reference>